<evidence type="ECO:0000256" key="3">
    <source>
        <dbReference type="ARBA" id="ARBA00022448"/>
    </source>
</evidence>
<keyword evidence="3 9" id="KW-0813">Transport</keyword>
<dbReference type="InterPro" id="IPR038076">
    <property type="entry name" value="MgtE_N_sf"/>
</dbReference>
<reference evidence="11" key="1">
    <citation type="journal article" date="2020" name="mSystems">
        <title>Genome- and Community-Level Interaction Insights into Carbon Utilization and Element Cycling Functions of Hydrothermarchaeota in Hydrothermal Sediment.</title>
        <authorList>
            <person name="Zhou Z."/>
            <person name="Liu Y."/>
            <person name="Xu W."/>
            <person name="Pan J."/>
            <person name="Luo Z.H."/>
            <person name="Li M."/>
        </authorList>
    </citation>
    <scope>NUCLEOTIDE SEQUENCE [LARGE SCALE GENOMIC DNA]</scope>
    <source>
        <strain evidence="11">SpSt-289</strain>
    </source>
</reference>
<dbReference type="CDD" id="cd04606">
    <property type="entry name" value="CBS_pair_Mg_transporter"/>
    <property type="match status" value="1"/>
</dbReference>
<evidence type="ECO:0000256" key="2">
    <source>
        <dbReference type="ARBA" id="ARBA00009749"/>
    </source>
</evidence>
<keyword evidence="4 9" id="KW-0812">Transmembrane</keyword>
<name>A0A7C1JMB3_9CHLR</name>
<sequence>MNRLETASLQELIAQKQWAKIRELVADWPATEIADLLNELDKAERVVFFRLLPRHVSSEVFAYLSSEQQNQLLKDLTDEETRQLLASLSPDDRTMLLEELPGRVSQRLLNLLSPEDLAEARTLLGYPEDSVGRLMTPDYVAVRRDWTLAQALAHIRLRARDSETVDVIYVVDRNWKLLDALELRRFIFGEPEATVESIMDHTFVAISAFVDQEEAVRMMQRYDLDVLPVVDSDGVLVGIITADDVLDVAQEEATEDFHRTAAVSPLNVSYREIGVRMLYRKRVGWLLGLVFVNIFSGAAIAAFEDTIAAVVALVFFLPLLIDSGGNAGSQSSTLMVRALAVGDVRIGDWGRLLGKELLVALLLGLTMATAVWFVGFFRAGSSVAMVVALTMLLVVLMGSLIGMSLPFIFSKLKLDPATASAPLITSLADILGVLIYFSLATWLLSVR</sequence>
<protein>
    <recommendedName>
        <fullName evidence="9">Magnesium transporter MgtE</fullName>
    </recommendedName>
</protein>
<keyword evidence="7 9" id="KW-0472">Membrane</keyword>
<dbReference type="PROSITE" id="PS51371">
    <property type="entry name" value="CBS"/>
    <property type="match status" value="1"/>
</dbReference>
<dbReference type="EMBL" id="DSMG01000177">
    <property type="protein sequence ID" value="HDX33166.1"/>
    <property type="molecule type" value="Genomic_DNA"/>
</dbReference>
<keyword evidence="5 9" id="KW-0460">Magnesium</keyword>
<dbReference type="InterPro" id="IPR006667">
    <property type="entry name" value="SLC41_membr_dom"/>
</dbReference>
<dbReference type="InterPro" id="IPR036739">
    <property type="entry name" value="SLC41_membr_dom_sf"/>
</dbReference>
<gene>
    <name evidence="11" type="primary">mgtE</name>
    <name evidence="11" type="ORF">ENQ20_17000</name>
</gene>
<evidence type="ECO:0000256" key="9">
    <source>
        <dbReference type="RuleBase" id="RU362011"/>
    </source>
</evidence>
<dbReference type="Gene3D" id="1.25.60.10">
    <property type="entry name" value="MgtE N-terminal domain-like"/>
    <property type="match status" value="1"/>
</dbReference>
<dbReference type="InterPro" id="IPR006668">
    <property type="entry name" value="Mg_transptr_MgtE_intracell_dom"/>
</dbReference>
<dbReference type="InterPro" id="IPR046342">
    <property type="entry name" value="CBS_dom_sf"/>
</dbReference>
<dbReference type="Gene3D" id="1.10.357.20">
    <property type="entry name" value="SLC41 divalent cation transporters, integral membrane domain"/>
    <property type="match status" value="1"/>
</dbReference>
<dbReference type="SMART" id="SM00924">
    <property type="entry name" value="MgtE_N"/>
    <property type="match status" value="1"/>
</dbReference>
<organism evidence="11">
    <name type="scientific">Caldilinea aerophila</name>
    <dbReference type="NCBI Taxonomy" id="133453"/>
    <lineage>
        <taxon>Bacteria</taxon>
        <taxon>Bacillati</taxon>
        <taxon>Chloroflexota</taxon>
        <taxon>Caldilineae</taxon>
        <taxon>Caldilineales</taxon>
        <taxon>Caldilineaceae</taxon>
        <taxon>Caldilinea</taxon>
    </lineage>
</organism>
<accession>A0A7C1JMB3</accession>
<dbReference type="NCBIfam" id="TIGR00400">
    <property type="entry name" value="mgtE"/>
    <property type="match status" value="1"/>
</dbReference>
<evidence type="ECO:0000259" key="10">
    <source>
        <dbReference type="PROSITE" id="PS51371"/>
    </source>
</evidence>
<keyword evidence="9" id="KW-1003">Cell membrane</keyword>
<evidence type="ECO:0000256" key="8">
    <source>
        <dbReference type="PROSITE-ProRule" id="PRU00703"/>
    </source>
</evidence>
<proteinExistence type="inferred from homology"/>
<feature type="transmembrane region" description="Helical" evidence="9">
    <location>
        <begin position="383"/>
        <end position="409"/>
    </location>
</feature>
<comment type="caution">
    <text evidence="11">The sequence shown here is derived from an EMBL/GenBank/DDBJ whole genome shotgun (WGS) entry which is preliminary data.</text>
</comment>
<evidence type="ECO:0000313" key="11">
    <source>
        <dbReference type="EMBL" id="HDX33166.1"/>
    </source>
</evidence>
<feature type="transmembrane region" description="Helical" evidence="9">
    <location>
        <begin position="283"/>
        <end position="301"/>
    </location>
</feature>
<feature type="transmembrane region" description="Helical" evidence="9">
    <location>
        <begin position="307"/>
        <end position="327"/>
    </location>
</feature>
<dbReference type="GO" id="GO:0046872">
    <property type="term" value="F:metal ion binding"/>
    <property type="evidence" value="ECO:0007669"/>
    <property type="project" value="UniProtKB-KW"/>
</dbReference>
<feature type="domain" description="CBS" evidence="10">
    <location>
        <begin position="199"/>
        <end position="255"/>
    </location>
</feature>
<dbReference type="Pfam" id="PF01769">
    <property type="entry name" value="MgtE"/>
    <property type="match status" value="1"/>
</dbReference>
<dbReference type="GO" id="GO:0015095">
    <property type="term" value="F:magnesium ion transmembrane transporter activity"/>
    <property type="evidence" value="ECO:0007669"/>
    <property type="project" value="UniProtKB-UniRule"/>
</dbReference>
<dbReference type="PANTHER" id="PTHR43773:SF1">
    <property type="entry name" value="MAGNESIUM TRANSPORTER MGTE"/>
    <property type="match status" value="1"/>
</dbReference>
<dbReference type="SUPFAM" id="SSF158791">
    <property type="entry name" value="MgtE N-terminal domain-like"/>
    <property type="match status" value="1"/>
</dbReference>
<feature type="transmembrane region" description="Helical" evidence="9">
    <location>
        <begin position="421"/>
        <end position="444"/>
    </location>
</feature>
<dbReference type="SUPFAM" id="SSF161093">
    <property type="entry name" value="MgtE membrane domain-like"/>
    <property type="match status" value="1"/>
</dbReference>
<dbReference type="AlphaFoldDB" id="A0A7C1JMB3"/>
<comment type="similarity">
    <text evidence="2 9">Belongs to the SLC41A transporter family.</text>
</comment>
<evidence type="ECO:0000256" key="4">
    <source>
        <dbReference type="ARBA" id="ARBA00022692"/>
    </source>
</evidence>
<dbReference type="InterPro" id="IPR000644">
    <property type="entry name" value="CBS_dom"/>
</dbReference>
<evidence type="ECO:0000256" key="6">
    <source>
        <dbReference type="ARBA" id="ARBA00022989"/>
    </source>
</evidence>
<feature type="transmembrane region" description="Helical" evidence="9">
    <location>
        <begin position="357"/>
        <end position="377"/>
    </location>
</feature>
<dbReference type="SUPFAM" id="SSF54631">
    <property type="entry name" value="CBS-domain pair"/>
    <property type="match status" value="1"/>
</dbReference>
<comment type="subcellular location">
    <subcellularLocation>
        <location evidence="9">Cell membrane</location>
        <topology evidence="9">Multi-pass membrane protein</topology>
    </subcellularLocation>
    <subcellularLocation>
        <location evidence="1">Membrane</location>
        <topology evidence="1">Multi-pass membrane protein</topology>
    </subcellularLocation>
</comment>
<keyword evidence="6 9" id="KW-1133">Transmembrane helix</keyword>
<evidence type="ECO:0000256" key="5">
    <source>
        <dbReference type="ARBA" id="ARBA00022842"/>
    </source>
</evidence>
<dbReference type="GO" id="GO:0005886">
    <property type="term" value="C:plasma membrane"/>
    <property type="evidence" value="ECO:0007669"/>
    <property type="project" value="UniProtKB-SubCell"/>
</dbReference>
<dbReference type="InterPro" id="IPR006669">
    <property type="entry name" value="MgtE_transporter"/>
</dbReference>
<dbReference type="SMART" id="SM00116">
    <property type="entry name" value="CBS"/>
    <property type="match status" value="1"/>
</dbReference>
<dbReference type="PANTHER" id="PTHR43773">
    <property type="entry name" value="MAGNESIUM TRANSPORTER MGTE"/>
    <property type="match status" value="1"/>
</dbReference>
<keyword evidence="8" id="KW-0129">CBS domain</keyword>
<dbReference type="Gene3D" id="3.10.580.10">
    <property type="entry name" value="CBS-domain"/>
    <property type="match status" value="1"/>
</dbReference>
<comment type="subunit">
    <text evidence="9">Homodimer.</text>
</comment>
<keyword evidence="9" id="KW-0479">Metal-binding</keyword>
<dbReference type="Pfam" id="PF03448">
    <property type="entry name" value="MgtE_N"/>
    <property type="match status" value="1"/>
</dbReference>
<evidence type="ECO:0000256" key="7">
    <source>
        <dbReference type="ARBA" id="ARBA00023136"/>
    </source>
</evidence>
<evidence type="ECO:0000256" key="1">
    <source>
        <dbReference type="ARBA" id="ARBA00004141"/>
    </source>
</evidence>
<comment type="function">
    <text evidence="9">Acts as a magnesium transporter.</text>
</comment>
<dbReference type="Pfam" id="PF00571">
    <property type="entry name" value="CBS"/>
    <property type="match status" value="2"/>
</dbReference>